<evidence type="ECO:0000313" key="1">
    <source>
        <dbReference type="Proteomes" id="UP001652621"/>
    </source>
</evidence>
<dbReference type="Proteomes" id="UP001652621">
    <property type="component" value="Unplaced"/>
</dbReference>
<evidence type="ECO:0000313" key="2">
    <source>
        <dbReference type="RefSeq" id="XP_058978843.1"/>
    </source>
</evidence>
<dbReference type="Pfam" id="PF03564">
    <property type="entry name" value="DUF1759"/>
    <property type="match status" value="1"/>
</dbReference>
<protein>
    <submittedName>
        <fullName evidence="2">Uncharacterized protein LOC131802528</fullName>
    </submittedName>
</protein>
<dbReference type="RefSeq" id="XP_058978843.1">
    <property type="nucleotide sequence ID" value="XM_059122860.1"/>
</dbReference>
<name>A0ABM3UZ83_MUSDO</name>
<dbReference type="InterPro" id="IPR005312">
    <property type="entry name" value="DUF1759"/>
</dbReference>
<dbReference type="PANTHER" id="PTHR22954">
    <property type="entry name" value="RETROVIRAL PROTEASE-RELATED"/>
    <property type="match status" value="1"/>
</dbReference>
<gene>
    <name evidence="2" type="primary">LOC131802528</name>
</gene>
<dbReference type="PANTHER" id="PTHR22954:SF3">
    <property type="entry name" value="PROTEIN CBG08539"/>
    <property type="match status" value="1"/>
</dbReference>
<reference evidence="2" key="1">
    <citation type="submission" date="2025-08" db="UniProtKB">
        <authorList>
            <consortium name="RefSeq"/>
        </authorList>
    </citation>
    <scope>IDENTIFICATION</scope>
    <source>
        <strain evidence="2">Aabys</strain>
        <tissue evidence="2">Whole body</tissue>
    </source>
</reference>
<organism evidence="1 2">
    <name type="scientific">Musca domestica</name>
    <name type="common">House fly</name>
    <dbReference type="NCBI Taxonomy" id="7370"/>
    <lineage>
        <taxon>Eukaryota</taxon>
        <taxon>Metazoa</taxon>
        <taxon>Ecdysozoa</taxon>
        <taxon>Arthropoda</taxon>
        <taxon>Hexapoda</taxon>
        <taxon>Insecta</taxon>
        <taxon>Pterygota</taxon>
        <taxon>Neoptera</taxon>
        <taxon>Endopterygota</taxon>
        <taxon>Diptera</taxon>
        <taxon>Brachycera</taxon>
        <taxon>Muscomorpha</taxon>
        <taxon>Muscoidea</taxon>
        <taxon>Muscidae</taxon>
        <taxon>Musca</taxon>
    </lineage>
</organism>
<dbReference type="GeneID" id="131802528"/>
<proteinExistence type="predicted"/>
<accession>A0ABM3UZ83</accession>
<keyword evidence="1" id="KW-1185">Reference proteome</keyword>
<sequence>MELEEAFIVAKSKIVKLLKKNRGSISMEPSFMNASMTSGSSSRLPSLKLPKFDGKYSEFQNFISAFNNIVNYNPTISLIEKFNYLLNCLSGPALDVVEPFQVCEENYEKALTRLQDRNDNKVLIFLEHIDSLFNVARMQKGDSVSLRHLIDTVSAVRGSLLSLGSETDVINAILLHMVLLKVDSDTKENYDEKQDLKSLPSWDMCYELLSRRRQFLESHRKRTEVSEKVVPHKPKPNPRFNRSAQTFVKSNSKCSYCN</sequence>